<accession>A0ABY4MY92</accession>
<evidence type="ECO:0000313" key="1">
    <source>
        <dbReference type="EMBL" id="UQN13963.1"/>
    </source>
</evidence>
<dbReference type="EMBL" id="CP097160">
    <property type="protein sequence ID" value="UQN13963.1"/>
    <property type="molecule type" value="Genomic_DNA"/>
</dbReference>
<reference evidence="1" key="1">
    <citation type="submission" date="2022-05" db="EMBL/GenBank/DDBJ databases">
        <title>Complete genome sequence of toluene-degrading Gulosibacter sediminis strain ACHW.36C.</title>
        <authorList>
            <person name="Wai A.C."/>
            <person name="Lai G.K."/>
            <person name="Griffin S.D."/>
            <person name="Leung F.C."/>
        </authorList>
    </citation>
    <scope>NUCLEOTIDE SEQUENCE [LARGE SCALE GENOMIC DNA]</scope>
    <source>
        <strain evidence="1">ACHW.36C</strain>
    </source>
</reference>
<proteinExistence type="predicted"/>
<sequence length="285" mass="32493">MSSSNSPRIWVYFSNVIMDDALDHPPETIELTRRVSVKLELDTPIHKAITSAVESDGTIPLRPKGQILNGSYNLHLVDPMVLGSAPPAKVVPVTFPLYWAIDASDGRARRVSMMREEKNRYLTLRDLLATVQAGFIEGEASHLYLHLPWGVGGGGHEFFDFTNWLLDIGVDLGTGYLVVEPIRRGISALSARVRNSRQDRRARRVAADWEAHNIYYPFQLREFLELKPSWRIDDVSRRLGVSKKTSEQLLRALGYEPNSHGEWLPGFSRRAIRRRKKWIDKEKGH</sequence>
<protein>
    <submittedName>
        <fullName evidence="1">Uncharacterized protein</fullName>
    </submittedName>
</protein>
<name>A0ABY4MY92_9MICO</name>
<organism evidence="1">
    <name type="scientific">Gulosibacter sediminis</name>
    <dbReference type="NCBI Taxonomy" id="1729695"/>
    <lineage>
        <taxon>Bacteria</taxon>
        <taxon>Bacillati</taxon>
        <taxon>Actinomycetota</taxon>
        <taxon>Actinomycetes</taxon>
        <taxon>Micrococcales</taxon>
        <taxon>Microbacteriaceae</taxon>
        <taxon>Gulosibacter</taxon>
    </lineage>
</organism>
<gene>
    <name evidence="1" type="ORF">M3M28_07760</name>
</gene>